<dbReference type="AlphaFoldDB" id="A0AAP0L110"/>
<reference evidence="1 2" key="1">
    <citation type="submission" date="2024-01" db="EMBL/GenBank/DDBJ databases">
        <title>Genome assemblies of Stephania.</title>
        <authorList>
            <person name="Yang L."/>
        </authorList>
    </citation>
    <scope>NUCLEOTIDE SEQUENCE [LARGE SCALE GENOMIC DNA]</scope>
    <source>
        <strain evidence="1">YNDBR</strain>
        <tissue evidence="1">Leaf</tissue>
    </source>
</reference>
<dbReference type="Proteomes" id="UP001420932">
    <property type="component" value="Unassembled WGS sequence"/>
</dbReference>
<keyword evidence="2" id="KW-1185">Reference proteome</keyword>
<proteinExistence type="predicted"/>
<accession>A0AAP0L110</accession>
<evidence type="ECO:0000313" key="1">
    <source>
        <dbReference type="EMBL" id="KAK9162448.1"/>
    </source>
</evidence>
<dbReference type="EMBL" id="JBBNAF010000002">
    <property type="protein sequence ID" value="KAK9162448.1"/>
    <property type="molecule type" value="Genomic_DNA"/>
</dbReference>
<organism evidence="1 2">
    <name type="scientific">Stephania yunnanensis</name>
    <dbReference type="NCBI Taxonomy" id="152371"/>
    <lineage>
        <taxon>Eukaryota</taxon>
        <taxon>Viridiplantae</taxon>
        <taxon>Streptophyta</taxon>
        <taxon>Embryophyta</taxon>
        <taxon>Tracheophyta</taxon>
        <taxon>Spermatophyta</taxon>
        <taxon>Magnoliopsida</taxon>
        <taxon>Ranunculales</taxon>
        <taxon>Menispermaceae</taxon>
        <taxon>Menispermoideae</taxon>
        <taxon>Cissampelideae</taxon>
        <taxon>Stephania</taxon>
    </lineage>
</organism>
<comment type="caution">
    <text evidence="1">The sequence shown here is derived from an EMBL/GenBank/DDBJ whole genome shotgun (WGS) entry which is preliminary data.</text>
</comment>
<gene>
    <name evidence="1" type="ORF">Syun_003350</name>
</gene>
<evidence type="ECO:0000313" key="2">
    <source>
        <dbReference type="Proteomes" id="UP001420932"/>
    </source>
</evidence>
<sequence length="112" mass="12246">MAQATTSRSTSATATPFTQVGSVPIVQAATTAAITLTRPEGVQVQAERVPYTPDTLADDTLSMPTDAVFQKAERIEKTSNYRMVLKPSYDASEVFHVYRLHINNVETLVTDL</sequence>
<name>A0AAP0L110_9MAGN</name>
<protein>
    <submittedName>
        <fullName evidence="1">Uncharacterized protein</fullName>
    </submittedName>
</protein>